<dbReference type="FunCoup" id="B9SDD5">
    <property type="interactions" value="1963"/>
</dbReference>
<feature type="compositionally biased region" description="Low complexity" evidence="1">
    <location>
        <begin position="1"/>
        <end position="18"/>
    </location>
</feature>
<gene>
    <name evidence="2" type="ORF">RCOM_1516720</name>
</gene>
<name>B9SDD5_RICCO</name>
<feature type="region of interest" description="Disordered" evidence="1">
    <location>
        <begin position="1"/>
        <end position="23"/>
    </location>
</feature>
<dbReference type="Proteomes" id="UP000008311">
    <property type="component" value="Unassembled WGS sequence"/>
</dbReference>
<dbReference type="Pfam" id="PF16029">
    <property type="entry name" value="DUF4787"/>
    <property type="match status" value="1"/>
</dbReference>
<accession>B9SDD5</accession>
<dbReference type="eggNOG" id="ENOG502QPT4">
    <property type="taxonomic scope" value="Eukaryota"/>
</dbReference>
<evidence type="ECO:0000313" key="3">
    <source>
        <dbReference type="Proteomes" id="UP000008311"/>
    </source>
</evidence>
<dbReference type="STRING" id="3988.B9SDD5"/>
<dbReference type="InParanoid" id="B9SDD5"/>
<organism evidence="2 3">
    <name type="scientific">Ricinus communis</name>
    <name type="common">Castor bean</name>
    <dbReference type="NCBI Taxonomy" id="3988"/>
    <lineage>
        <taxon>Eukaryota</taxon>
        <taxon>Viridiplantae</taxon>
        <taxon>Streptophyta</taxon>
        <taxon>Embryophyta</taxon>
        <taxon>Tracheophyta</taxon>
        <taxon>Spermatophyta</taxon>
        <taxon>Magnoliopsida</taxon>
        <taxon>eudicotyledons</taxon>
        <taxon>Gunneridae</taxon>
        <taxon>Pentapetalae</taxon>
        <taxon>rosids</taxon>
        <taxon>fabids</taxon>
        <taxon>Malpighiales</taxon>
        <taxon>Euphorbiaceae</taxon>
        <taxon>Acalyphoideae</taxon>
        <taxon>Acalypheae</taxon>
        <taxon>Ricinus</taxon>
    </lineage>
</organism>
<dbReference type="GO" id="GO:0005634">
    <property type="term" value="C:nucleus"/>
    <property type="evidence" value="ECO:0000318"/>
    <property type="project" value="GO_Central"/>
</dbReference>
<dbReference type="GO" id="GO:0003714">
    <property type="term" value="F:transcription corepressor activity"/>
    <property type="evidence" value="ECO:0000318"/>
    <property type="project" value="GO_Central"/>
</dbReference>
<dbReference type="Pfam" id="PF12070">
    <property type="entry name" value="SCAI"/>
    <property type="match status" value="1"/>
</dbReference>
<dbReference type="GO" id="GO:0006351">
    <property type="term" value="P:DNA-templated transcription"/>
    <property type="evidence" value="ECO:0007669"/>
    <property type="project" value="InterPro"/>
</dbReference>
<proteinExistence type="predicted"/>
<protein>
    <submittedName>
        <fullName evidence="2">Signal transducer, putative</fullName>
    </submittedName>
</protein>
<dbReference type="InterPro" id="IPR031985">
    <property type="entry name" value="DUF4787"/>
</dbReference>
<evidence type="ECO:0000313" key="2">
    <source>
        <dbReference type="EMBL" id="EEF38372.1"/>
    </source>
</evidence>
<dbReference type="EMBL" id="EQ973927">
    <property type="protein sequence ID" value="EEF38372.1"/>
    <property type="molecule type" value="Genomic_DNA"/>
</dbReference>
<sequence length="761" mass="86295">MSQQQQQQVVGDNNNNNGSRTDSNIPVSEVYWSLVERADKKFSKIRDLPYYERNRYDTYFYKVFKVYTQLWKFQQENRQKLIEAGLKRWEIGEIASRIAQLYYGQYMRTSDAGYLSESYIFYEAILSREYFKEGLFQDLNLANKQLRFFARFLMVCLVLNRREMVHQLVNQLKLLVDECRRTFQETDFKEWKLVVQEIIRFLKADSAFMNIRPLRYSLVLDPHPDSLLHVVTRRNLRLRDAILTSYHHNEVKFSELTLDTFRMLQCLEWEPSGSFYQSNSIKYGQNGGPGPSRINYTHDITDPTLPPNSRKAVLYRPSITHLLAVLGMICEELPADGVLLIYLSASGRVGQTISSPVAGTSITTADNVVRNLYSDTASTSPFSSPSNCPNPSSRRCKGDCLYFGARGNGGLNSVYPTDLVPFTRRPLFIVIDSDVSEAFKASVGSEKGEPAAILLSPSCSTPLTAVESSRHQSGSLFTLFLTTPLQAFCLLIGLSGSDIEMDTYNKAEALLSSSLNDWGSALATSDTLDPVWAQILGDPFLRRLLVRFLFCRAVLTLFGPSFGKKECHPDCIPSLPASLQPTATASQTVILQMANIFGATKKFFFSEGTVLPEYKHSDVEMTSHFSVMNPAEIQANVALKFFWFRVHGPNQSKNRPINWIPKFQSGFQSISTGSTCTSTIHPHFPLSSTETEIRQKKNECYADIESGLWGQQCKSSMTAKENCALRCLSPICYQLIYESDPLEEGEKDHSRSQEYKYCMYK</sequence>
<dbReference type="InterPro" id="IPR022709">
    <property type="entry name" value="SCAI"/>
</dbReference>
<dbReference type="PANTHER" id="PTHR21243">
    <property type="entry name" value="PROTEIN SCAI"/>
    <property type="match status" value="1"/>
</dbReference>
<reference evidence="3" key="1">
    <citation type="journal article" date="2010" name="Nat. Biotechnol.">
        <title>Draft genome sequence of the oilseed species Ricinus communis.</title>
        <authorList>
            <person name="Chan A.P."/>
            <person name="Crabtree J."/>
            <person name="Zhao Q."/>
            <person name="Lorenzi H."/>
            <person name="Orvis J."/>
            <person name="Puiu D."/>
            <person name="Melake-Berhan A."/>
            <person name="Jones K.M."/>
            <person name="Redman J."/>
            <person name="Chen G."/>
            <person name="Cahoon E.B."/>
            <person name="Gedil M."/>
            <person name="Stanke M."/>
            <person name="Haas B.J."/>
            <person name="Wortman J.R."/>
            <person name="Fraser-Liggett C.M."/>
            <person name="Ravel J."/>
            <person name="Rabinowicz P.D."/>
        </authorList>
    </citation>
    <scope>NUCLEOTIDE SEQUENCE [LARGE SCALE GENOMIC DNA]</scope>
    <source>
        <strain evidence="3">cv. Hale</strain>
    </source>
</reference>
<keyword evidence="3" id="KW-1185">Reference proteome</keyword>
<evidence type="ECO:0000256" key="1">
    <source>
        <dbReference type="SAM" id="MobiDB-lite"/>
    </source>
</evidence>
<dbReference type="AlphaFoldDB" id="B9SDD5"/>